<accession>A0A8S5LPJ8</accession>
<dbReference type="EMBL" id="BK015887">
    <property type="protein sequence ID" value="DAD71775.1"/>
    <property type="molecule type" value="Genomic_DNA"/>
</dbReference>
<protein>
    <submittedName>
        <fullName evidence="1">Uncharacterized protein</fullName>
    </submittedName>
</protein>
<reference evidence="1" key="1">
    <citation type="journal article" date="2021" name="Proc. Natl. Acad. Sci. U.S.A.">
        <title>A Catalog of Tens of Thousands of Viruses from Human Metagenomes Reveals Hidden Associations with Chronic Diseases.</title>
        <authorList>
            <person name="Tisza M.J."/>
            <person name="Buck C.B."/>
        </authorList>
    </citation>
    <scope>NUCLEOTIDE SEQUENCE</scope>
    <source>
        <strain evidence="1">Cto6l14</strain>
    </source>
</reference>
<proteinExistence type="predicted"/>
<evidence type="ECO:0000313" key="1">
    <source>
        <dbReference type="EMBL" id="DAD71775.1"/>
    </source>
</evidence>
<sequence length="54" mass="5833">MTKTITKPKPEQPKAKTVVKVLGGYLELDARSQAYVEGVIQGMIIGKKSSKKSA</sequence>
<organism evidence="1">
    <name type="scientific">Siphoviridae sp. cto6l14</name>
    <dbReference type="NCBI Taxonomy" id="2827590"/>
    <lineage>
        <taxon>Viruses</taxon>
        <taxon>Duplodnaviria</taxon>
        <taxon>Heunggongvirae</taxon>
        <taxon>Uroviricota</taxon>
        <taxon>Caudoviricetes</taxon>
    </lineage>
</organism>
<name>A0A8S5LPJ8_9CAUD</name>